<evidence type="ECO:0000256" key="4">
    <source>
        <dbReference type="ARBA" id="ARBA00022741"/>
    </source>
</evidence>
<comment type="domain">
    <text evidence="12">The beta-hairpin motif is involved in DNA binding.</text>
</comment>
<dbReference type="GO" id="GO:0016787">
    <property type="term" value="F:hydrolase activity"/>
    <property type="evidence" value="ECO:0007669"/>
    <property type="project" value="UniProtKB-KW"/>
</dbReference>
<feature type="coiled-coil region" evidence="14">
    <location>
        <begin position="259"/>
        <end position="290"/>
    </location>
</feature>
<feature type="coiled-coil region" evidence="14">
    <location>
        <begin position="624"/>
        <end position="651"/>
    </location>
</feature>
<evidence type="ECO:0000256" key="8">
    <source>
        <dbReference type="ARBA" id="ARBA00022881"/>
    </source>
</evidence>
<dbReference type="Pfam" id="PF12344">
    <property type="entry name" value="UvrB"/>
    <property type="match status" value="1"/>
</dbReference>
<evidence type="ECO:0000259" key="15">
    <source>
        <dbReference type="PROSITE" id="PS50151"/>
    </source>
</evidence>
<evidence type="ECO:0000256" key="14">
    <source>
        <dbReference type="SAM" id="Coils"/>
    </source>
</evidence>
<keyword evidence="8 12" id="KW-0267">Excision nuclease</keyword>
<dbReference type="InterPro" id="IPR036876">
    <property type="entry name" value="UVR_dom_sf"/>
</dbReference>
<comment type="caution">
    <text evidence="18">The sequence shown here is derived from an EMBL/GenBank/DDBJ whole genome shotgun (WGS) entry which is preliminary data.</text>
</comment>
<keyword evidence="6 12" id="KW-0228">DNA excision</keyword>
<dbReference type="InterPro" id="IPR024759">
    <property type="entry name" value="UvrB_YAD/RRR_dom"/>
</dbReference>
<comment type="function">
    <text evidence="12">The UvrABC repair system catalyzes the recognition and processing of DNA lesions. A damage recognition complex composed of 2 UvrA and 2 UvrB subunits scans DNA for abnormalities. Upon binding of the UvrA(2)B(2) complex to a putative damaged site, the DNA wraps around one UvrB monomer. DNA wrap is dependent on ATP binding by UvrB and probably causes local melting of the DNA helix, facilitating insertion of UvrB beta-hairpin between the DNA strands. Then UvrB probes one DNA strand for the presence of a lesion. If a lesion is found the UvrA subunits dissociate and the UvrB-DNA preincision complex is formed. This complex is subsequently bound by UvrC and the second UvrB is released. If no lesion is found, the DNA wraps around the other UvrB subunit that will check the other stand for damage.</text>
</comment>
<evidence type="ECO:0000256" key="6">
    <source>
        <dbReference type="ARBA" id="ARBA00022769"/>
    </source>
</evidence>
<evidence type="ECO:0000313" key="18">
    <source>
        <dbReference type="EMBL" id="MEA3571304.1"/>
    </source>
</evidence>
<dbReference type="SUPFAM" id="SSF52540">
    <property type="entry name" value="P-loop containing nucleoside triphosphate hydrolases"/>
    <property type="match status" value="2"/>
</dbReference>
<dbReference type="PANTHER" id="PTHR24029:SF0">
    <property type="entry name" value="UVRABC SYSTEM PROTEIN B"/>
    <property type="match status" value="1"/>
</dbReference>
<keyword evidence="5 12" id="KW-0227">DNA damage</keyword>
<evidence type="ECO:0000256" key="1">
    <source>
        <dbReference type="ARBA" id="ARBA00004496"/>
    </source>
</evidence>
<evidence type="ECO:0000313" key="19">
    <source>
        <dbReference type="Proteomes" id="UP001292216"/>
    </source>
</evidence>
<evidence type="ECO:0000256" key="3">
    <source>
        <dbReference type="ARBA" id="ARBA00022490"/>
    </source>
</evidence>
<dbReference type="SMART" id="SM00490">
    <property type="entry name" value="HELICc"/>
    <property type="match status" value="1"/>
</dbReference>
<dbReference type="PROSITE" id="PS50151">
    <property type="entry name" value="UVR"/>
    <property type="match status" value="1"/>
</dbReference>
<dbReference type="Pfam" id="PF00271">
    <property type="entry name" value="Helicase_C"/>
    <property type="match status" value="1"/>
</dbReference>
<dbReference type="EMBL" id="JAYERP010000001">
    <property type="protein sequence ID" value="MEA3571304.1"/>
    <property type="molecule type" value="Genomic_DNA"/>
</dbReference>
<dbReference type="InterPro" id="IPR041471">
    <property type="entry name" value="UvrB_inter"/>
</dbReference>
<dbReference type="Pfam" id="PF17757">
    <property type="entry name" value="UvrB_inter"/>
    <property type="match status" value="1"/>
</dbReference>
<sequence length="664" mass="75749">MSEIVVSDNKFELISEYTLQGDQPEAVRQLVEGVLAGKKHQTLLGATGTGKTFTIANTIAKLGRPTLVIAHNKTLAAQLASEFREFFPKNSVDYFVSYYDYYQPEAYIPSSDTYIEKDSSINEEIDKLRHSATSALFERRDVIIVASVSCIYGLGSPMEYRNLVLSLRVGMEKPRNQILSRLVDIQYQRNDINFVRGTFRVRGDVLEIFPASHGEKAIRVEFFGDEIERITEIDVLTGELVGEREHVAIFPASHFVTQEETMKIALQNIERELEERLAEFRAQGKLLEAQRLEQRTRYDIEMMREVGFCSGIENYSGPLTFRERGATPYTLLDYFPDDMLIVIDESHVTLPQIRAMYNGDQARKNVLVEHGFRLPSALDNRPLRFEEFEEKATQLIYVSATPGPYELEHCDTMVEQIIRPTGLLDPVIEVRPTKGQIDDLIGEIRDRIAKDERVLVTTLTKKMAEDLTDYLKEVGIKVRYLHSDIKTLERMSILRDLRLGTFHVLIGINLLREGLDLPEVSLVAILDADKEGFLRSERSLIQTIGRAARNADGRVLMYADTITESMDKAIKETERRRKIQIAYNEKHGITPQTIRKKVRDVIEATKVAESKADYLADAKGKMSKRDREAMIARLEAEMKEAAKNLQFERAAELRDAILELRAEA</sequence>
<feature type="domain" description="UVR" evidence="15">
    <location>
        <begin position="628"/>
        <end position="663"/>
    </location>
</feature>
<evidence type="ECO:0000256" key="12">
    <source>
        <dbReference type="HAMAP-Rule" id="MF_00204"/>
    </source>
</evidence>
<evidence type="ECO:0000259" key="17">
    <source>
        <dbReference type="PROSITE" id="PS51194"/>
    </source>
</evidence>
<accession>A0ABU5PMY9</accession>
<dbReference type="Gene3D" id="4.10.860.10">
    <property type="entry name" value="UVR domain"/>
    <property type="match status" value="1"/>
</dbReference>
<dbReference type="PROSITE" id="PS51194">
    <property type="entry name" value="HELICASE_CTER"/>
    <property type="match status" value="1"/>
</dbReference>
<feature type="domain" description="Helicase C-terminal" evidence="17">
    <location>
        <begin position="436"/>
        <end position="602"/>
    </location>
</feature>
<comment type="subcellular location">
    <subcellularLocation>
        <location evidence="1 12 13">Cytoplasm</location>
    </subcellularLocation>
</comment>
<dbReference type="InterPro" id="IPR006935">
    <property type="entry name" value="Helicase/UvrB_N"/>
</dbReference>
<keyword evidence="18" id="KW-0378">Hydrolase</keyword>
<dbReference type="Pfam" id="PF02151">
    <property type="entry name" value="UVR"/>
    <property type="match status" value="1"/>
</dbReference>
<dbReference type="HAMAP" id="MF_00204">
    <property type="entry name" value="UvrB"/>
    <property type="match status" value="1"/>
</dbReference>
<dbReference type="Pfam" id="PF04851">
    <property type="entry name" value="ResIII"/>
    <property type="match status" value="1"/>
</dbReference>
<evidence type="ECO:0000256" key="10">
    <source>
        <dbReference type="ARBA" id="ARBA00026033"/>
    </source>
</evidence>
<dbReference type="PROSITE" id="PS51192">
    <property type="entry name" value="HELICASE_ATP_BIND_1"/>
    <property type="match status" value="1"/>
</dbReference>
<dbReference type="InterPro" id="IPR027417">
    <property type="entry name" value="P-loop_NTPase"/>
</dbReference>
<keyword evidence="9 12" id="KW-0234">DNA repair</keyword>
<organism evidence="18 19">
    <name type="scientific">Paenibacillus phoenicis</name>
    <dbReference type="NCBI Taxonomy" id="554117"/>
    <lineage>
        <taxon>Bacteria</taxon>
        <taxon>Bacillati</taxon>
        <taxon>Bacillota</taxon>
        <taxon>Bacilli</taxon>
        <taxon>Bacillales</taxon>
        <taxon>Paenibacillaceae</taxon>
        <taxon>Paenibacillus</taxon>
    </lineage>
</organism>
<dbReference type="NCBIfam" id="NF003673">
    <property type="entry name" value="PRK05298.1"/>
    <property type="match status" value="1"/>
</dbReference>
<dbReference type="CDD" id="cd18790">
    <property type="entry name" value="SF2_C_UvrB"/>
    <property type="match status" value="1"/>
</dbReference>
<proteinExistence type="inferred from homology"/>
<gene>
    <name evidence="12 18" type="primary">uvrB</name>
    <name evidence="18" type="ORF">U9M73_15220</name>
</gene>
<comment type="subunit">
    <text evidence="10 12 13">Forms a heterotetramer with UvrA during the search for lesions. Interacts with UvrC in an incision complex.</text>
</comment>
<dbReference type="InterPro" id="IPR004807">
    <property type="entry name" value="UvrB"/>
</dbReference>
<evidence type="ECO:0000256" key="9">
    <source>
        <dbReference type="ARBA" id="ARBA00023204"/>
    </source>
</evidence>
<keyword evidence="14" id="KW-0175">Coiled coil</keyword>
<dbReference type="SMART" id="SM00487">
    <property type="entry name" value="DEXDc"/>
    <property type="match status" value="1"/>
</dbReference>
<dbReference type="InterPro" id="IPR001943">
    <property type="entry name" value="UVR_dom"/>
</dbReference>
<dbReference type="CDD" id="cd17916">
    <property type="entry name" value="DEXHc_UvrB"/>
    <property type="match status" value="1"/>
</dbReference>
<dbReference type="PANTHER" id="PTHR24029">
    <property type="entry name" value="UVRABC SYSTEM PROTEIN B"/>
    <property type="match status" value="1"/>
</dbReference>
<feature type="binding site" evidence="12">
    <location>
        <begin position="45"/>
        <end position="52"/>
    </location>
    <ligand>
        <name>ATP</name>
        <dbReference type="ChEBI" id="CHEBI:30616"/>
    </ligand>
</feature>
<comment type="similarity">
    <text evidence="2 12 13">Belongs to the UvrB family.</text>
</comment>
<reference evidence="18 19" key="1">
    <citation type="submission" date="2023-12" db="EMBL/GenBank/DDBJ databases">
        <title>Whole genome sequencing of Paenibacillus phoenicis isolated from the Phoenix Mars Lander spacecraft assembly facility.</title>
        <authorList>
            <person name="Garcia A."/>
            <person name="Venkateswaran K."/>
        </authorList>
    </citation>
    <scope>NUCLEOTIDE SEQUENCE [LARGE SCALE GENOMIC DNA]</scope>
    <source>
        <strain evidence="18 19">3PO2SA</strain>
    </source>
</reference>
<dbReference type="SUPFAM" id="SSF46600">
    <property type="entry name" value="C-terminal UvrC-binding domain of UvrB"/>
    <property type="match status" value="1"/>
</dbReference>
<keyword evidence="4 12" id="KW-0547">Nucleotide-binding</keyword>
<evidence type="ECO:0000256" key="5">
    <source>
        <dbReference type="ARBA" id="ARBA00022763"/>
    </source>
</evidence>
<keyword evidence="19" id="KW-1185">Reference proteome</keyword>
<evidence type="ECO:0000256" key="11">
    <source>
        <dbReference type="ARBA" id="ARBA00029504"/>
    </source>
</evidence>
<keyword evidence="3 12" id="KW-0963">Cytoplasm</keyword>
<protein>
    <recommendedName>
        <fullName evidence="11 12">UvrABC system protein B</fullName>
        <shortName evidence="12">Protein UvrB</shortName>
    </recommendedName>
    <alternativeName>
        <fullName evidence="12">Excinuclease ABC subunit B</fullName>
    </alternativeName>
</protein>
<evidence type="ECO:0000259" key="16">
    <source>
        <dbReference type="PROSITE" id="PS51192"/>
    </source>
</evidence>
<keyword evidence="7 12" id="KW-0067">ATP-binding</keyword>
<feature type="domain" description="Helicase ATP-binding" evidence="16">
    <location>
        <begin position="32"/>
        <end position="166"/>
    </location>
</feature>
<keyword evidence="12 13" id="KW-0742">SOS response</keyword>
<dbReference type="Proteomes" id="UP001292216">
    <property type="component" value="Unassembled WGS sequence"/>
</dbReference>
<evidence type="ECO:0000256" key="2">
    <source>
        <dbReference type="ARBA" id="ARBA00008533"/>
    </source>
</evidence>
<dbReference type="InterPro" id="IPR001650">
    <property type="entry name" value="Helicase_C-like"/>
</dbReference>
<dbReference type="RefSeq" id="WP_009225396.1">
    <property type="nucleotide sequence ID" value="NZ_CBCSKM010000029.1"/>
</dbReference>
<name>A0ABU5PMY9_9BACL</name>
<dbReference type="InterPro" id="IPR014001">
    <property type="entry name" value="Helicase_ATP-bd"/>
</dbReference>
<dbReference type="NCBIfam" id="TIGR00631">
    <property type="entry name" value="uvrb"/>
    <property type="match status" value="1"/>
</dbReference>
<dbReference type="Gene3D" id="3.40.50.300">
    <property type="entry name" value="P-loop containing nucleotide triphosphate hydrolases"/>
    <property type="match status" value="3"/>
</dbReference>
<feature type="short sequence motif" description="Beta-hairpin" evidence="12">
    <location>
        <begin position="98"/>
        <end position="121"/>
    </location>
</feature>
<evidence type="ECO:0000256" key="7">
    <source>
        <dbReference type="ARBA" id="ARBA00022840"/>
    </source>
</evidence>
<evidence type="ECO:0000256" key="13">
    <source>
        <dbReference type="RuleBase" id="RU003587"/>
    </source>
</evidence>